<proteinExistence type="predicted"/>
<accession>A0ABN2GSP3</accession>
<keyword evidence="3" id="KW-1185">Reference proteome</keyword>
<comment type="caution">
    <text evidence="2">The sequence shown here is derived from an EMBL/GenBank/DDBJ whole genome shotgun (WGS) entry which is preliminary data.</text>
</comment>
<dbReference type="Proteomes" id="UP001500064">
    <property type="component" value="Unassembled WGS sequence"/>
</dbReference>
<reference evidence="2 3" key="1">
    <citation type="journal article" date="2019" name="Int. J. Syst. Evol. Microbiol.">
        <title>The Global Catalogue of Microorganisms (GCM) 10K type strain sequencing project: providing services to taxonomists for standard genome sequencing and annotation.</title>
        <authorList>
            <consortium name="The Broad Institute Genomics Platform"/>
            <consortium name="The Broad Institute Genome Sequencing Center for Infectious Disease"/>
            <person name="Wu L."/>
            <person name="Ma J."/>
        </authorList>
    </citation>
    <scope>NUCLEOTIDE SEQUENCE [LARGE SCALE GENOMIC DNA]</scope>
    <source>
        <strain evidence="2 3">JCM 13929</strain>
    </source>
</reference>
<evidence type="ECO:0000313" key="3">
    <source>
        <dbReference type="Proteomes" id="UP001500064"/>
    </source>
</evidence>
<evidence type="ECO:0000256" key="1">
    <source>
        <dbReference type="SAM" id="MobiDB-lite"/>
    </source>
</evidence>
<gene>
    <name evidence="2" type="ORF">GCM10009733_085730</name>
</gene>
<dbReference type="EMBL" id="BAAAMU010000103">
    <property type="protein sequence ID" value="GAA1675524.1"/>
    <property type="molecule type" value="Genomic_DNA"/>
</dbReference>
<organism evidence="2 3">
    <name type="scientific">Nonomuraea maheshkhaliensis</name>
    <dbReference type="NCBI Taxonomy" id="419590"/>
    <lineage>
        <taxon>Bacteria</taxon>
        <taxon>Bacillati</taxon>
        <taxon>Actinomycetota</taxon>
        <taxon>Actinomycetes</taxon>
        <taxon>Streptosporangiales</taxon>
        <taxon>Streptosporangiaceae</taxon>
        <taxon>Nonomuraea</taxon>
    </lineage>
</organism>
<evidence type="ECO:0000313" key="2">
    <source>
        <dbReference type="EMBL" id="GAA1675524.1"/>
    </source>
</evidence>
<feature type="region of interest" description="Disordered" evidence="1">
    <location>
        <begin position="44"/>
        <end position="64"/>
    </location>
</feature>
<name>A0ABN2GSP3_9ACTN</name>
<protein>
    <submittedName>
        <fullName evidence="2">Uncharacterized protein</fullName>
    </submittedName>
</protein>
<sequence length="64" mass="7103">MYTRMTACPGTSGPVWLRLPDEEMTTQASPYDFVCKQDVRSSNLLGSTSKKHTPAQDRLAGVRD</sequence>